<evidence type="ECO:0000313" key="3">
    <source>
        <dbReference type="EnsemblPlants" id="Ma08_p13680.1"/>
    </source>
</evidence>
<protein>
    <submittedName>
        <fullName evidence="2">(wild Malaysian banana) hypothetical protein</fullName>
    </submittedName>
</protein>
<dbReference type="Proteomes" id="UP000012960">
    <property type="component" value="Unplaced"/>
</dbReference>
<reference evidence="3" key="2">
    <citation type="submission" date="2021-05" db="UniProtKB">
        <authorList>
            <consortium name="EnsemblPlants"/>
        </authorList>
    </citation>
    <scope>IDENTIFICATION</scope>
    <source>
        <strain evidence="3">subsp. malaccensis</strain>
    </source>
</reference>
<reference evidence="2" key="1">
    <citation type="submission" date="2021-03" db="EMBL/GenBank/DDBJ databases">
        <authorList>
            <consortium name="Genoscope - CEA"/>
            <person name="William W."/>
        </authorList>
    </citation>
    <scope>NUCLEOTIDE SEQUENCE</scope>
    <source>
        <strain evidence="2">Doubled-haploid Pahang</strain>
    </source>
</reference>
<evidence type="ECO:0000313" key="2">
    <source>
        <dbReference type="EMBL" id="CAG1831462.1"/>
    </source>
</evidence>
<dbReference type="EMBL" id="HG996472">
    <property type="protein sequence ID" value="CAG1831462.1"/>
    <property type="molecule type" value="Genomic_DNA"/>
</dbReference>
<gene>
    <name evidence="2" type="ORF">GSMUA_347160.1</name>
</gene>
<accession>A0A804K6A0</accession>
<dbReference type="InParanoid" id="A0A804K6A0"/>
<feature type="chain" id="PRO_5036220074" evidence="1">
    <location>
        <begin position="26"/>
        <end position="162"/>
    </location>
</feature>
<evidence type="ECO:0000256" key="1">
    <source>
        <dbReference type="SAM" id="SignalP"/>
    </source>
</evidence>
<organism evidence="3 4">
    <name type="scientific">Musa acuminata subsp. malaccensis</name>
    <name type="common">Wild banana</name>
    <name type="synonym">Musa malaccensis</name>
    <dbReference type="NCBI Taxonomy" id="214687"/>
    <lineage>
        <taxon>Eukaryota</taxon>
        <taxon>Viridiplantae</taxon>
        <taxon>Streptophyta</taxon>
        <taxon>Embryophyta</taxon>
        <taxon>Tracheophyta</taxon>
        <taxon>Spermatophyta</taxon>
        <taxon>Magnoliopsida</taxon>
        <taxon>Liliopsida</taxon>
        <taxon>Zingiberales</taxon>
        <taxon>Musaceae</taxon>
        <taxon>Musa</taxon>
    </lineage>
</organism>
<proteinExistence type="predicted"/>
<evidence type="ECO:0000313" key="4">
    <source>
        <dbReference type="Proteomes" id="UP000012960"/>
    </source>
</evidence>
<dbReference type="Gramene" id="Ma08_t13680.1">
    <property type="protein sequence ID" value="Ma08_p13680.1"/>
    <property type="gene ID" value="Ma08_g13680"/>
</dbReference>
<name>A0A804K6A0_MUSAM</name>
<sequence length="162" mass="18782">MTCPSRLSSLFCWFLECSMLRLSLLIPHWSSLGVLSWEFLELHWCREGILVINESKKPCHERERESRLAPRCGEWFGCSPWDTPCCRCWFPQQRRRTKTRRSEDAATPESAGSIGSCLAAKDRRKNQPVNLPSKTNMFVNTNTFSARAHFGAGKESWWVRDL</sequence>
<dbReference type="AlphaFoldDB" id="A0A804K6A0"/>
<feature type="signal peptide" evidence="1">
    <location>
        <begin position="1"/>
        <end position="25"/>
    </location>
</feature>
<keyword evidence="4" id="KW-1185">Reference proteome</keyword>
<keyword evidence="1" id="KW-0732">Signal</keyword>
<dbReference type="EnsemblPlants" id="Ma08_t13680.1">
    <property type="protein sequence ID" value="Ma08_p13680.1"/>
    <property type="gene ID" value="Ma08_g13680"/>
</dbReference>